<keyword evidence="2" id="KW-1185">Reference proteome</keyword>
<accession>A0ABM7ZAL5</accession>
<dbReference type="Proteomes" id="UP001055453">
    <property type="component" value="Chromosome"/>
</dbReference>
<gene>
    <name evidence="1" type="ORF">ANSO36C_61080</name>
</gene>
<organism evidence="1 2">
    <name type="scientific">Nostoc cf. commune SO-36</name>
    <dbReference type="NCBI Taxonomy" id="449208"/>
    <lineage>
        <taxon>Bacteria</taxon>
        <taxon>Bacillati</taxon>
        <taxon>Cyanobacteriota</taxon>
        <taxon>Cyanophyceae</taxon>
        <taxon>Nostocales</taxon>
        <taxon>Nostocaceae</taxon>
        <taxon>Nostoc</taxon>
    </lineage>
</organism>
<reference evidence="1" key="1">
    <citation type="submission" date="2022-04" db="EMBL/GenBank/DDBJ databases">
        <title>Complete genome sequence of a cyanobacterium, Nostoc sp. SO-36, isolated in Antarctica.</title>
        <authorList>
            <person name="Kanesaki Y."/>
            <person name="Effendi D."/>
            <person name="Sakamoto T."/>
            <person name="Ohtani S."/>
            <person name="Awai K."/>
        </authorList>
    </citation>
    <scope>NUCLEOTIDE SEQUENCE</scope>
    <source>
        <strain evidence="1">SO-36</strain>
    </source>
</reference>
<evidence type="ECO:0000313" key="2">
    <source>
        <dbReference type="Proteomes" id="UP001055453"/>
    </source>
</evidence>
<proteinExistence type="predicted"/>
<dbReference type="EMBL" id="AP025732">
    <property type="protein sequence ID" value="BDI20306.1"/>
    <property type="molecule type" value="Genomic_DNA"/>
</dbReference>
<evidence type="ECO:0000313" key="1">
    <source>
        <dbReference type="EMBL" id="BDI20306.1"/>
    </source>
</evidence>
<protein>
    <submittedName>
        <fullName evidence="1">Uncharacterized protein</fullName>
    </submittedName>
</protein>
<sequence>MADVVVNQGITALEATGGSVVLLTEGNTTLKVVQAIGYPQTLINTSTSFPIAAPNQIAETVRTGQPIF</sequence>
<name>A0ABM7ZAL5_NOSCO</name>